<dbReference type="PANTHER" id="PTHR30341:SF0">
    <property type="entry name" value="NA(+)_H(+) ANTIPORTER NHAA"/>
    <property type="match status" value="1"/>
</dbReference>
<dbReference type="Pfam" id="PF06965">
    <property type="entry name" value="Na_H_antiport_1"/>
    <property type="match status" value="1"/>
</dbReference>
<dbReference type="Gene3D" id="1.20.1530.10">
    <property type="entry name" value="Na+/H+ antiporter like domain"/>
    <property type="match status" value="1"/>
</dbReference>
<evidence type="ECO:0000313" key="7">
    <source>
        <dbReference type="EMBL" id="QDQ26777.1"/>
    </source>
</evidence>
<feature type="transmembrane region" description="Helical" evidence="6">
    <location>
        <begin position="126"/>
        <end position="145"/>
    </location>
</feature>
<feature type="transmembrane region" description="Helical" evidence="6">
    <location>
        <begin position="333"/>
        <end position="353"/>
    </location>
</feature>
<organism evidence="7 8">
    <name type="scientific">Chitinimonas arctica</name>
    <dbReference type="NCBI Taxonomy" id="2594795"/>
    <lineage>
        <taxon>Bacteria</taxon>
        <taxon>Pseudomonadati</taxon>
        <taxon>Pseudomonadota</taxon>
        <taxon>Betaproteobacteria</taxon>
        <taxon>Neisseriales</taxon>
        <taxon>Chitinibacteraceae</taxon>
        <taxon>Chitinimonas</taxon>
    </lineage>
</organism>
<comment type="catalytic activity">
    <reaction evidence="6">
        <text>Na(+)(in) + 2 H(+)(out) = Na(+)(out) + 2 H(+)(in)</text>
        <dbReference type="Rhea" id="RHEA:29251"/>
        <dbReference type="ChEBI" id="CHEBI:15378"/>
        <dbReference type="ChEBI" id="CHEBI:29101"/>
    </reaction>
</comment>
<keyword evidence="6" id="KW-0915">Sodium</keyword>
<dbReference type="Proteomes" id="UP000317550">
    <property type="component" value="Chromosome"/>
</dbReference>
<feature type="transmembrane region" description="Helical" evidence="6">
    <location>
        <begin position="257"/>
        <end position="278"/>
    </location>
</feature>
<dbReference type="NCBIfam" id="TIGR00773">
    <property type="entry name" value="NhaA"/>
    <property type="match status" value="1"/>
</dbReference>
<dbReference type="RefSeq" id="WP_144278171.1">
    <property type="nucleotide sequence ID" value="NZ_CP041730.1"/>
</dbReference>
<keyword evidence="6" id="KW-0739">Sodium transport</keyword>
<feature type="transmembrane region" description="Helical" evidence="6">
    <location>
        <begin position="209"/>
        <end position="237"/>
    </location>
</feature>
<dbReference type="GO" id="GO:0006885">
    <property type="term" value="P:regulation of pH"/>
    <property type="evidence" value="ECO:0007669"/>
    <property type="project" value="UniProtKB-UniRule"/>
</dbReference>
<keyword evidence="3 6" id="KW-0812">Transmembrane</keyword>
<dbReference type="HAMAP" id="MF_01844">
    <property type="entry name" value="NhaA"/>
    <property type="match status" value="1"/>
</dbReference>
<feature type="transmembrane region" description="Helical" evidence="6">
    <location>
        <begin position="55"/>
        <end position="75"/>
    </location>
</feature>
<evidence type="ECO:0000256" key="3">
    <source>
        <dbReference type="ARBA" id="ARBA00022692"/>
    </source>
</evidence>
<dbReference type="PANTHER" id="PTHR30341">
    <property type="entry name" value="SODIUM ION/PROTON ANTIPORTER NHAA-RELATED"/>
    <property type="match status" value="1"/>
</dbReference>
<comment type="similarity">
    <text evidence="6">Belongs to the NhaA Na(+)/H(+) (TC 2.A.33) antiporter family.</text>
</comment>
<dbReference type="GO" id="GO:0005886">
    <property type="term" value="C:plasma membrane"/>
    <property type="evidence" value="ECO:0007669"/>
    <property type="project" value="UniProtKB-SubCell"/>
</dbReference>
<evidence type="ECO:0000256" key="4">
    <source>
        <dbReference type="ARBA" id="ARBA00022989"/>
    </source>
</evidence>
<feature type="transmembrane region" description="Helical" evidence="6">
    <location>
        <begin position="154"/>
        <end position="175"/>
    </location>
</feature>
<evidence type="ECO:0000313" key="8">
    <source>
        <dbReference type="Proteomes" id="UP000317550"/>
    </source>
</evidence>
<dbReference type="OrthoDB" id="9808135at2"/>
<comment type="subcellular location">
    <subcellularLocation>
        <location evidence="1">Cell inner membrane</location>
        <topology evidence="1">Multi-pass membrane protein</topology>
    </subcellularLocation>
    <subcellularLocation>
        <location evidence="6">Cell membrane</location>
        <topology evidence="6">Multi-pass membrane protein</topology>
    </subcellularLocation>
</comment>
<feature type="transmembrane region" description="Helical" evidence="6">
    <location>
        <begin position="365"/>
        <end position="382"/>
    </location>
</feature>
<evidence type="ECO:0000256" key="1">
    <source>
        <dbReference type="ARBA" id="ARBA00004429"/>
    </source>
</evidence>
<dbReference type="EMBL" id="CP041730">
    <property type="protein sequence ID" value="QDQ26777.1"/>
    <property type="molecule type" value="Genomic_DNA"/>
</dbReference>
<protein>
    <recommendedName>
        <fullName evidence="6">Na(+)/H(+) antiporter NhaA</fullName>
    </recommendedName>
    <alternativeName>
        <fullName evidence="6">Sodium/proton antiporter NhaA</fullName>
    </alternativeName>
</protein>
<feature type="transmembrane region" description="Helical" evidence="6">
    <location>
        <begin position="96"/>
        <end position="114"/>
    </location>
</feature>
<dbReference type="InterPro" id="IPR023171">
    <property type="entry name" value="Na/H_antiporter_dom_sf"/>
</dbReference>
<proteinExistence type="inferred from homology"/>
<keyword evidence="6" id="KW-0813">Transport</keyword>
<comment type="function">
    <text evidence="6">Na(+)/H(+) antiporter that extrudes sodium in exchange for external protons.</text>
</comment>
<keyword evidence="8" id="KW-1185">Reference proteome</keyword>
<keyword evidence="6" id="KW-0406">Ion transport</keyword>
<reference evidence="8" key="1">
    <citation type="submission" date="2019-07" db="EMBL/GenBank/DDBJ databases">
        <title>Chitinimonas sp. nov., isolated from Ny-Alesund, arctica soil.</title>
        <authorList>
            <person name="Xu Q."/>
            <person name="Peng F."/>
        </authorList>
    </citation>
    <scope>NUCLEOTIDE SEQUENCE [LARGE SCALE GENOMIC DNA]</scope>
    <source>
        <strain evidence="8">R3-44</strain>
    </source>
</reference>
<dbReference type="KEGG" id="cari:FNU76_10605"/>
<keyword evidence="4 6" id="KW-1133">Transmembrane helix</keyword>
<gene>
    <name evidence="6 7" type="primary">nhaA</name>
    <name evidence="7" type="ORF">FNU76_10605</name>
</gene>
<dbReference type="GO" id="GO:0015385">
    <property type="term" value="F:sodium:proton antiporter activity"/>
    <property type="evidence" value="ECO:0007669"/>
    <property type="project" value="UniProtKB-UniRule"/>
</dbReference>
<dbReference type="NCBIfam" id="NF007112">
    <property type="entry name" value="PRK09561.1"/>
    <property type="match status" value="1"/>
</dbReference>
<keyword evidence="5 6" id="KW-0472">Membrane</keyword>
<dbReference type="InterPro" id="IPR004670">
    <property type="entry name" value="NhaA"/>
</dbReference>
<dbReference type="NCBIfam" id="NF007111">
    <property type="entry name" value="PRK09560.1"/>
    <property type="match status" value="1"/>
</dbReference>
<keyword evidence="2 6" id="KW-1003">Cell membrane</keyword>
<sequence length="388" mass="40946">MRSSIQQFIQHESSGGVLLMLTTILALVAANSPLAGAYAQLLGIPVAVSLGEFAIAKPLLLWVNDGLMAIFFYLVGLELKRELLEGELADRQRATLPAIAAIGGMLLPALIYLACTYHDSAALRGWAIPAATDIAFALGVLTLLGPRVPMGLKVFLVSLAIIDDLGAVLIIALFYSHGVSPQALLVAVGALALLWQLNRRGVSRGFPYLLVSLVLWVAVLKSGIHATLAGVAAAFFMPLRTRNRHGESPLRALEASLHGPVAFFVLPVFAFFNAGIPLQGLSPANLLEPAPLGIALGLLIGKQLGVLSFAWLAVKSGLGRLPEQVGWREIYGAALLCGIGFTMSLFISGLAFSGDDPHLLVTSRLGILVGSLLSAVAGYLLLARSPRR</sequence>
<evidence type="ECO:0000256" key="5">
    <source>
        <dbReference type="ARBA" id="ARBA00023136"/>
    </source>
</evidence>
<evidence type="ECO:0000256" key="2">
    <source>
        <dbReference type="ARBA" id="ARBA00022475"/>
    </source>
</evidence>
<feature type="transmembrane region" description="Helical" evidence="6">
    <location>
        <begin position="290"/>
        <end position="313"/>
    </location>
</feature>
<evidence type="ECO:0000256" key="6">
    <source>
        <dbReference type="HAMAP-Rule" id="MF_01844"/>
    </source>
</evidence>
<dbReference type="AlphaFoldDB" id="A0A516SF39"/>
<accession>A0A516SF39</accession>
<name>A0A516SF39_9NEIS</name>
<keyword evidence="6" id="KW-0050">Antiport</keyword>